<evidence type="ECO:0000256" key="7">
    <source>
        <dbReference type="SAM" id="SignalP"/>
    </source>
</evidence>
<comment type="subcellular location">
    <subcellularLocation>
        <location evidence="1">Membrane</location>
        <topology evidence="1">Multi-pass membrane protein</topology>
    </subcellularLocation>
</comment>
<feature type="region of interest" description="Disordered" evidence="5">
    <location>
        <begin position="215"/>
        <end position="323"/>
    </location>
</feature>
<keyword evidence="3 6" id="KW-1133">Transmembrane helix</keyword>
<dbReference type="STRING" id="45607.A0A2T0FE71"/>
<evidence type="ECO:0000256" key="5">
    <source>
        <dbReference type="SAM" id="MobiDB-lite"/>
    </source>
</evidence>
<dbReference type="EMBL" id="NDIQ01000001">
    <property type="protein sequence ID" value="PRT53260.1"/>
    <property type="molecule type" value="Genomic_DNA"/>
</dbReference>
<dbReference type="RefSeq" id="XP_024663206.1">
    <property type="nucleotide sequence ID" value="XM_024807438.1"/>
</dbReference>
<accession>A0A2T0FE71</accession>
<feature type="chain" id="PRO_5015499590" evidence="7">
    <location>
        <begin position="20"/>
        <end position="505"/>
    </location>
</feature>
<keyword evidence="2 6" id="KW-0812">Transmembrane</keyword>
<dbReference type="PANTHER" id="PTHR28013:SF3">
    <property type="entry name" value="PROTEIN DCV1-RELATED"/>
    <property type="match status" value="1"/>
</dbReference>
<dbReference type="GO" id="GO:0005886">
    <property type="term" value="C:plasma membrane"/>
    <property type="evidence" value="ECO:0007669"/>
    <property type="project" value="InterPro"/>
</dbReference>
<evidence type="ECO:0000256" key="6">
    <source>
        <dbReference type="SAM" id="Phobius"/>
    </source>
</evidence>
<reference evidence="8 9" key="1">
    <citation type="submission" date="2017-04" db="EMBL/GenBank/DDBJ databases">
        <title>Genome sequencing of [Candida] sorbophila.</title>
        <authorList>
            <person name="Ahn J.O."/>
        </authorList>
    </citation>
    <scope>NUCLEOTIDE SEQUENCE [LARGE SCALE GENOMIC DNA]</scope>
    <source>
        <strain evidence="8 9">DS02</strain>
    </source>
</reference>
<dbReference type="Proteomes" id="UP000238350">
    <property type="component" value="Unassembled WGS sequence"/>
</dbReference>
<evidence type="ECO:0000256" key="1">
    <source>
        <dbReference type="ARBA" id="ARBA00004141"/>
    </source>
</evidence>
<keyword evidence="7" id="KW-0732">Signal</keyword>
<evidence type="ECO:0000313" key="9">
    <source>
        <dbReference type="Proteomes" id="UP000238350"/>
    </source>
</evidence>
<feature type="transmembrane region" description="Helical" evidence="6">
    <location>
        <begin position="115"/>
        <end position="141"/>
    </location>
</feature>
<evidence type="ECO:0000256" key="4">
    <source>
        <dbReference type="ARBA" id="ARBA00023136"/>
    </source>
</evidence>
<dbReference type="InterPro" id="IPR009571">
    <property type="entry name" value="SUR7/Rim9-like_fungi"/>
</dbReference>
<dbReference type="PANTHER" id="PTHR28013">
    <property type="entry name" value="PROTEIN DCV1-RELATED"/>
    <property type="match status" value="1"/>
</dbReference>
<feature type="region of interest" description="Disordered" evidence="5">
    <location>
        <begin position="417"/>
        <end position="440"/>
    </location>
</feature>
<evidence type="ECO:0000256" key="2">
    <source>
        <dbReference type="ARBA" id="ARBA00022692"/>
    </source>
</evidence>
<feature type="region of interest" description="Disordered" evidence="5">
    <location>
        <begin position="460"/>
        <end position="505"/>
    </location>
</feature>
<feature type="compositionally biased region" description="Pro residues" evidence="5">
    <location>
        <begin position="271"/>
        <end position="282"/>
    </location>
</feature>
<dbReference type="GO" id="GO:0032153">
    <property type="term" value="C:cell division site"/>
    <property type="evidence" value="ECO:0007669"/>
    <property type="project" value="TreeGrafter"/>
</dbReference>
<proteinExistence type="predicted"/>
<dbReference type="Pfam" id="PF06687">
    <property type="entry name" value="SUR7"/>
    <property type="match status" value="1"/>
</dbReference>
<keyword evidence="4 6" id="KW-0472">Membrane</keyword>
<feature type="compositionally biased region" description="Polar residues" evidence="5">
    <location>
        <begin position="425"/>
        <end position="440"/>
    </location>
</feature>
<feature type="transmembrane region" description="Helical" evidence="6">
    <location>
        <begin position="83"/>
        <end position="103"/>
    </location>
</feature>
<feature type="compositionally biased region" description="Basic and acidic residues" evidence="5">
    <location>
        <begin position="215"/>
        <end position="224"/>
    </location>
</feature>
<dbReference type="GO" id="GO:0035838">
    <property type="term" value="C:growing cell tip"/>
    <property type="evidence" value="ECO:0007669"/>
    <property type="project" value="TreeGrafter"/>
</dbReference>
<protein>
    <submittedName>
        <fullName evidence="8">pH-response regulator protein palI/RIM9</fullName>
    </submittedName>
</protein>
<feature type="transmembrane region" description="Helical" evidence="6">
    <location>
        <begin position="147"/>
        <end position="169"/>
    </location>
</feature>
<evidence type="ECO:0000256" key="3">
    <source>
        <dbReference type="ARBA" id="ARBA00022989"/>
    </source>
</evidence>
<dbReference type="GeneID" id="36514629"/>
<comment type="caution">
    <text evidence="8">The sequence shown here is derived from an EMBL/GenBank/DDBJ whole genome shotgun (WGS) entry which is preliminary data.</text>
</comment>
<name>A0A2T0FE71_9ASCO</name>
<feature type="compositionally biased region" description="Basic residues" evidence="5">
    <location>
        <begin position="490"/>
        <end position="499"/>
    </location>
</feature>
<keyword evidence="9" id="KW-1185">Reference proteome</keyword>
<dbReference type="OrthoDB" id="2354757at2759"/>
<gene>
    <name evidence="8" type="ORF">B9G98_00880</name>
</gene>
<evidence type="ECO:0000313" key="8">
    <source>
        <dbReference type="EMBL" id="PRT53260.1"/>
    </source>
</evidence>
<dbReference type="InterPro" id="IPR051380">
    <property type="entry name" value="pH-response_reg_palI/RIM9"/>
</dbReference>
<dbReference type="AlphaFoldDB" id="A0A2T0FE71"/>
<organism evidence="8 9">
    <name type="scientific">Wickerhamiella sorbophila</name>
    <dbReference type="NCBI Taxonomy" id="45607"/>
    <lineage>
        <taxon>Eukaryota</taxon>
        <taxon>Fungi</taxon>
        <taxon>Dikarya</taxon>
        <taxon>Ascomycota</taxon>
        <taxon>Saccharomycotina</taxon>
        <taxon>Dipodascomycetes</taxon>
        <taxon>Dipodascales</taxon>
        <taxon>Trichomonascaceae</taxon>
        <taxon>Wickerhamiella</taxon>
    </lineage>
</organism>
<feature type="signal peptide" evidence="7">
    <location>
        <begin position="1"/>
        <end position="19"/>
    </location>
</feature>
<sequence>MGFSKSALLLSILLFLSFGFQMVAVVSVPVTTQITLANFNGYIYGIWGYCKADGSNCSGIHVGYEEIPSGESFSLPRSARHSLSRLLIVHVVSTGCTLLLFLGSLVTNCVRGPTYLLILLVWAVPVFMVTLLAFLVEILLFVNHLSFAGWFTLVAVVLNAASFVVLCLFRRSRAAKLSSGKNGTDYGEMGELSHVGLLNDQDEDKLVKPNHMFELTRLESDDSSRSTGSRLPQRPNAPTGHMLPNLPSNYVARQPPLPIEDRRPTATDAGAPPPRPQPPPHQLKPVPAGTYMRGMESPSLNGQSDPEMARSRQAPQGHPTVNEPMVARSTSHQAIVDYADETLQPAPPPHRNRAQFGPGRQGNLNINTASMYRNDLPPVDSEPATPMNIPAGYNNGMDMPPQRTPLERFMAEPVPTTTYREEPPTNYTYGTPHSPTHSDSAYTSISQRAPVYQYSHPPTLAGTVPLTGPTRSEVALQNNPDFSIGERTNRFQKNRRRPGRPMGPF</sequence>